<feature type="transmembrane region" description="Helical" evidence="9">
    <location>
        <begin position="195"/>
        <end position="213"/>
    </location>
</feature>
<evidence type="ECO:0000256" key="4">
    <source>
        <dbReference type="ARBA" id="ARBA00022692"/>
    </source>
</evidence>
<sequence>MNQPTEPSVTTRPTETLWLDYRWPLLIALAHLPLLIVHLINLFSREQYQHFPMVLLAFGILVFNRLEPIPAGKMGPIRRQGAFLCWIIALGLFGFGTFVFSPWVAAVGFVISVGGILLSLRERFQIHNAFGLWLILWLLIPVPGGYEQRLSQSLQQWTTTTSASILQAVYIPNIVEGTTIQLPSQRLFVEEACSGIVSMMAILATCLLMAVLANRSLLHMILLVASGLLWASVMNIVRIVSIGVFSERYGIDMAAGWPHTALGLVVFTGAVILVVSSDQLLCFLMEPGDAEKFDRGSLSETVLRWIQVVEWGSPEPVFLEDETLHMPTHPGKFGTPTRVFSILFLLIGMTGLAMGLNRLRTGQEIAFTGSIDDVDRLLNENLLPTEVGGWKRTEFRDEHVERLFAQQSRVWVYRKDSLVATFAVDFAFPQWHDLCDCYQKIGWQQDGVSQVAQTATEQDPYLSSNFYKGTVSRGLLRFCLTEKDGVSISPPEALGPLGKLRQRMENDRTLFQIQLWVTKDGEFLDREAEDATKLFEHLHGIVTDRLAGQSGLPPAGTNNAATSQSGPTEDASP</sequence>
<dbReference type="GO" id="GO:0008233">
    <property type="term" value="F:peptidase activity"/>
    <property type="evidence" value="ECO:0007669"/>
    <property type="project" value="UniProtKB-KW"/>
</dbReference>
<dbReference type="NCBIfam" id="TIGR04178">
    <property type="entry name" value="exo_archaeo"/>
    <property type="match status" value="1"/>
</dbReference>
<evidence type="ECO:0000256" key="2">
    <source>
        <dbReference type="ARBA" id="ARBA00022475"/>
    </source>
</evidence>
<dbReference type="OrthoDB" id="292749at2"/>
<keyword evidence="11" id="KW-1185">Reference proteome</keyword>
<organism evidence="10 11">
    <name type="scientific">Stieleria varia</name>
    <dbReference type="NCBI Taxonomy" id="2528005"/>
    <lineage>
        <taxon>Bacteria</taxon>
        <taxon>Pseudomonadati</taxon>
        <taxon>Planctomycetota</taxon>
        <taxon>Planctomycetia</taxon>
        <taxon>Pirellulales</taxon>
        <taxon>Pirellulaceae</taxon>
        <taxon>Stieleria</taxon>
    </lineage>
</organism>
<keyword evidence="6 9" id="KW-1133">Transmembrane helix</keyword>
<accession>A0A5C6AYD3</accession>
<feature type="transmembrane region" description="Helical" evidence="9">
    <location>
        <begin position="339"/>
        <end position="356"/>
    </location>
</feature>
<protein>
    <submittedName>
        <fullName evidence="10">Transmembrane exosortase</fullName>
    </submittedName>
</protein>
<dbReference type="RefSeq" id="WP_146520046.1">
    <property type="nucleotide sequence ID" value="NZ_CP151726.1"/>
</dbReference>
<feature type="transmembrane region" description="Helical" evidence="9">
    <location>
        <begin position="257"/>
        <end position="275"/>
    </location>
</feature>
<feature type="transmembrane region" description="Helical" evidence="9">
    <location>
        <begin position="220"/>
        <end position="245"/>
    </location>
</feature>
<dbReference type="InterPro" id="IPR019127">
    <property type="entry name" value="Exosortase"/>
</dbReference>
<name>A0A5C6AYD3_9BACT</name>
<evidence type="ECO:0000256" key="6">
    <source>
        <dbReference type="ARBA" id="ARBA00022989"/>
    </source>
</evidence>
<dbReference type="AlphaFoldDB" id="A0A5C6AYD3"/>
<feature type="compositionally biased region" description="Polar residues" evidence="8">
    <location>
        <begin position="556"/>
        <end position="567"/>
    </location>
</feature>
<dbReference type="NCBIfam" id="NF033780">
    <property type="entry name" value="exosort_XrtU_C"/>
    <property type="match status" value="1"/>
</dbReference>
<gene>
    <name evidence="10" type="ORF">Pla52n_27100</name>
</gene>
<evidence type="ECO:0000313" key="11">
    <source>
        <dbReference type="Proteomes" id="UP000320176"/>
    </source>
</evidence>
<evidence type="ECO:0000256" key="9">
    <source>
        <dbReference type="SAM" id="Phobius"/>
    </source>
</evidence>
<dbReference type="GO" id="GO:0006508">
    <property type="term" value="P:proteolysis"/>
    <property type="evidence" value="ECO:0007669"/>
    <property type="project" value="UniProtKB-KW"/>
</dbReference>
<evidence type="ECO:0000256" key="1">
    <source>
        <dbReference type="ARBA" id="ARBA00004651"/>
    </source>
</evidence>
<feature type="transmembrane region" description="Helical" evidence="9">
    <location>
        <begin position="50"/>
        <end position="66"/>
    </location>
</feature>
<evidence type="ECO:0000256" key="3">
    <source>
        <dbReference type="ARBA" id="ARBA00022670"/>
    </source>
</evidence>
<comment type="caution">
    <text evidence="10">The sequence shown here is derived from an EMBL/GenBank/DDBJ whole genome shotgun (WGS) entry which is preliminary data.</text>
</comment>
<keyword evidence="3" id="KW-0645">Protease</keyword>
<evidence type="ECO:0000256" key="8">
    <source>
        <dbReference type="SAM" id="MobiDB-lite"/>
    </source>
</evidence>
<feature type="region of interest" description="Disordered" evidence="8">
    <location>
        <begin position="546"/>
        <end position="573"/>
    </location>
</feature>
<evidence type="ECO:0000256" key="5">
    <source>
        <dbReference type="ARBA" id="ARBA00022801"/>
    </source>
</evidence>
<keyword evidence="2" id="KW-1003">Cell membrane</keyword>
<keyword evidence="5" id="KW-0378">Hydrolase</keyword>
<dbReference type="InterPro" id="IPR026392">
    <property type="entry name" value="Exo/Archaeosortase_dom"/>
</dbReference>
<keyword evidence="7 9" id="KW-0472">Membrane</keyword>
<evidence type="ECO:0000256" key="7">
    <source>
        <dbReference type="ARBA" id="ARBA00023136"/>
    </source>
</evidence>
<proteinExistence type="predicted"/>
<reference evidence="10 11" key="1">
    <citation type="submission" date="2019-02" db="EMBL/GenBank/DDBJ databases">
        <title>Deep-cultivation of Planctomycetes and their phenomic and genomic characterization uncovers novel biology.</title>
        <authorList>
            <person name="Wiegand S."/>
            <person name="Jogler M."/>
            <person name="Boedeker C."/>
            <person name="Pinto D."/>
            <person name="Vollmers J."/>
            <person name="Rivas-Marin E."/>
            <person name="Kohn T."/>
            <person name="Peeters S.H."/>
            <person name="Heuer A."/>
            <person name="Rast P."/>
            <person name="Oberbeckmann S."/>
            <person name="Bunk B."/>
            <person name="Jeske O."/>
            <person name="Meyerdierks A."/>
            <person name="Storesund J.E."/>
            <person name="Kallscheuer N."/>
            <person name="Luecker S."/>
            <person name="Lage O.M."/>
            <person name="Pohl T."/>
            <person name="Merkel B.J."/>
            <person name="Hornburger P."/>
            <person name="Mueller R.-W."/>
            <person name="Bruemmer F."/>
            <person name="Labrenz M."/>
            <person name="Spormann A.M."/>
            <person name="Op Den Camp H."/>
            <person name="Overmann J."/>
            <person name="Amann R."/>
            <person name="Jetten M.S.M."/>
            <person name="Mascher T."/>
            <person name="Medema M.H."/>
            <person name="Devos D.P."/>
            <person name="Kaster A.-K."/>
            <person name="Ovreas L."/>
            <person name="Rohde M."/>
            <person name="Galperin M.Y."/>
            <person name="Jogler C."/>
        </authorList>
    </citation>
    <scope>NUCLEOTIDE SEQUENCE [LARGE SCALE GENOMIC DNA]</scope>
    <source>
        <strain evidence="10 11">Pla52n</strain>
    </source>
</reference>
<feature type="transmembrane region" description="Helical" evidence="9">
    <location>
        <begin position="130"/>
        <end position="146"/>
    </location>
</feature>
<comment type="subcellular location">
    <subcellularLocation>
        <location evidence="1">Cell membrane</location>
        <topology evidence="1">Multi-pass membrane protein</topology>
    </subcellularLocation>
</comment>
<feature type="transmembrane region" description="Helical" evidence="9">
    <location>
        <begin position="23"/>
        <end position="43"/>
    </location>
</feature>
<dbReference type="Pfam" id="PF09721">
    <property type="entry name" value="Exosortase_EpsH"/>
    <property type="match status" value="1"/>
</dbReference>
<feature type="transmembrane region" description="Helical" evidence="9">
    <location>
        <begin position="86"/>
        <end position="118"/>
    </location>
</feature>
<evidence type="ECO:0000313" key="10">
    <source>
        <dbReference type="EMBL" id="TWU04668.1"/>
    </source>
</evidence>
<dbReference type="GO" id="GO:0005886">
    <property type="term" value="C:plasma membrane"/>
    <property type="evidence" value="ECO:0007669"/>
    <property type="project" value="UniProtKB-SubCell"/>
</dbReference>
<dbReference type="Proteomes" id="UP000320176">
    <property type="component" value="Unassembled WGS sequence"/>
</dbReference>
<keyword evidence="4 9" id="KW-0812">Transmembrane</keyword>
<dbReference type="EMBL" id="SJPN01000003">
    <property type="protein sequence ID" value="TWU04668.1"/>
    <property type="molecule type" value="Genomic_DNA"/>
</dbReference>